<evidence type="ECO:0000313" key="2">
    <source>
        <dbReference type="Proteomes" id="UP001476798"/>
    </source>
</evidence>
<proteinExistence type="predicted"/>
<dbReference type="EMBL" id="JAHRIO010024283">
    <property type="protein sequence ID" value="MEQ2166530.1"/>
    <property type="molecule type" value="Genomic_DNA"/>
</dbReference>
<dbReference type="Proteomes" id="UP001476798">
    <property type="component" value="Unassembled WGS sequence"/>
</dbReference>
<sequence>MTRWRTLCSFFCQAVQNLCAYKKAALIKSGNVKRHYKMKDSSFFLNLRCFLSTRGLYFSFPTVGRQERGAEREGKIFGKGLWVQDTNSGRLHCGL</sequence>
<accession>A0ABV0N5E6</accession>
<name>A0ABV0N5E6_9TELE</name>
<evidence type="ECO:0000313" key="1">
    <source>
        <dbReference type="EMBL" id="MEQ2166530.1"/>
    </source>
</evidence>
<evidence type="ECO:0008006" key="3">
    <source>
        <dbReference type="Google" id="ProtNLM"/>
    </source>
</evidence>
<organism evidence="1 2">
    <name type="scientific">Goodea atripinnis</name>
    <dbReference type="NCBI Taxonomy" id="208336"/>
    <lineage>
        <taxon>Eukaryota</taxon>
        <taxon>Metazoa</taxon>
        <taxon>Chordata</taxon>
        <taxon>Craniata</taxon>
        <taxon>Vertebrata</taxon>
        <taxon>Euteleostomi</taxon>
        <taxon>Actinopterygii</taxon>
        <taxon>Neopterygii</taxon>
        <taxon>Teleostei</taxon>
        <taxon>Neoteleostei</taxon>
        <taxon>Acanthomorphata</taxon>
        <taxon>Ovalentaria</taxon>
        <taxon>Atherinomorphae</taxon>
        <taxon>Cyprinodontiformes</taxon>
        <taxon>Goodeidae</taxon>
        <taxon>Goodea</taxon>
    </lineage>
</organism>
<reference evidence="1 2" key="1">
    <citation type="submission" date="2021-06" db="EMBL/GenBank/DDBJ databases">
        <authorList>
            <person name="Palmer J.M."/>
        </authorList>
    </citation>
    <scope>NUCLEOTIDE SEQUENCE [LARGE SCALE GENOMIC DNA]</scope>
    <source>
        <strain evidence="1 2">GA_2019</strain>
        <tissue evidence="1">Muscle</tissue>
    </source>
</reference>
<keyword evidence="2" id="KW-1185">Reference proteome</keyword>
<comment type="caution">
    <text evidence="1">The sequence shown here is derived from an EMBL/GenBank/DDBJ whole genome shotgun (WGS) entry which is preliminary data.</text>
</comment>
<protein>
    <recommendedName>
        <fullName evidence="3">Secreted protein</fullName>
    </recommendedName>
</protein>
<gene>
    <name evidence="1" type="ORF">GOODEAATRI_029310</name>
</gene>